<dbReference type="Proteomes" id="UP000198926">
    <property type="component" value="Unassembled WGS sequence"/>
</dbReference>
<sequence length="121" mass="13425">MSFDIGFWRYHEGAEEDHVAVYAALLDGEDVAAVQQIDTAAMVATLGTVLKGWTREGEIYWTSPQHRMSAQTGDKLLALSMNFGAARSVLLKVSTPMRRYGCGLWNPQMNAWLPGYDIADN</sequence>
<proteinExistence type="predicted"/>
<keyword evidence="2" id="KW-1185">Reference proteome</keyword>
<name>A0A1I6M7C7_9RHOB</name>
<accession>A0A1I6M7C7</accession>
<organism evidence="1 2">
    <name type="scientific">Yoonia litorea</name>
    <dbReference type="NCBI Taxonomy" id="1123755"/>
    <lineage>
        <taxon>Bacteria</taxon>
        <taxon>Pseudomonadati</taxon>
        <taxon>Pseudomonadota</taxon>
        <taxon>Alphaproteobacteria</taxon>
        <taxon>Rhodobacterales</taxon>
        <taxon>Paracoccaceae</taxon>
        <taxon>Yoonia</taxon>
    </lineage>
</organism>
<dbReference type="AlphaFoldDB" id="A0A1I6M7C7"/>
<evidence type="ECO:0000313" key="2">
    <source>
        <dbReference type="Proteomes" id="UP000198926"/>
    </source>
</evidence>
<gene>
    <name evidence="1" type="ORF">SAMN05444714_1337</name>
</gene>
<dbReference type="OrthoDB" id="4377013at2"/>
<dbReference type="EMBL" id="FOZM01000001">
    <property type="protein sequence ID" value="SFS11645.1"/>
    <property type="molecule type" value="Genomic_DNA"/>
</dbReference>
<evidence type="ECO:0000313" key="1">
    <source>
        <dbReference type="EMBL" id="SFS11645.1"/>
    </source>
</evidence>
<protein>
    <submittedName>
        <fullName evidence="1">Uncharacterized protein</fullName>
    </submittedName>
</protein>
<dbReference type="RefSeq" id="WP_090205527.1">
    <property type="nucleotide sequence ID" value="NZ_FOZM01000001.1"/>
</dbReference>
<reference evidence="1 2" key="1">
    <citation type="submission" date="2016-10" db="EMBL/GenBank/DDBJ databases">
        <authorList>
            <person name="de Groot N.N."/>
        </authorList>
    </citation>
    <scope>NUCLEOTIDE SEQUENCE [LARGE SCALE GENOMIC DNA]</scope>
    <source>
        <strain evidence="1 2">DSM 29433</strain>
    </source>
</reference>